<evidence type="ECO:0000313" key="2">
    <source>
        <dbReference type="EMBL" id="CBJ26244.1"/>
    </source>
</evidence>
<name>D7FUH4_ECTSI</name>
<dbReference type="InParanoid" id="D7FUH4"/>
<dbReference type="Proteomes" id="UP000002630">
    <property type="component" value="Linkage Group LG09"/>
</dbReference>
<feature type="compositionally biased region" description="Basic and acidic residues" evidence="1">
    <location>
        <begin position="252"/>
        <end position="263"/>
    </location>
</feature>
<proteinExistence type="predicted"/>
<dbReference type="PANTHER" id="PTHR34407">
    <property type="entry name" value="EXPRESSED PROTEIN"/>
    <property type="match status" value="1"/>
</dbReference>
<accession>D7FUH4</accession>
<organism evidence="2 3">
    <name type="scientific">Ectocarpus siliculosus</name>
    <name type="common">Brown alga</name>
    <name type="synonym">Conferva siliculosa</name>
    <dbReference type="NCBI Taxonomy" id="2880"/>
    <lineage>
        <taxon>Eukaryota</taxon>
        <taxon>Sar</taxon>
        <taxon>Stramenopiles</taxon>
        <taxon>Ochrophyta</taxon>
        <taxon>PX clade</taxon>
        <taxon>Phaeophyceae</taxon>
        <taxon>Ectocarpales</taxon>
        <taxon>Ectocarpaceae</taxon>
        <taxon>Ectocarpus</taxon>
    </lineage>
</organism>
<dbReference type="PANTHER" id="PTHR34407:SF1">
    <property type="entry name" value="SGNH HYDROLASE-TYPE ESTERASE DOMAIN-CONTAINING PROTEIN"/>
    <property type="match status" value="1"/>
</dbReference>
<dbReference type="AlphaFoldDB" id="D7FUH4"/>
<keyword evidence="3" id="KW-1185">Reference proteome</keyword>
<evidence type="ECO:0000313" key="3">
    <source>
        <dbReference type="Proteomes" id="UP000002630"/>
    </source>
</evidence>
<feature type="compositionally biased region" description="Basic and acidic residues" evidence="1">
    <location>
        <begin position="216"/>
        <end position="226"/>
    </location>
</feature>
<sequence>MGRLMAAAGVGYTAINVAMGNTRAAPYSYCVDAHAGLDADIVSWSFGMEIATLPCEEAAAAVELFVRSSLVLPRRPAILVLDAQADQGAKGRLELLKHRNRRFLGYCNGPKRNLMEAYRDFGVHNIFASSLILEHAAGDERFAHEILYAAGKHYPRPMKWHPAPAGHELVADMLFMHYGKLFLEAIDLLEQASPGLTAAELRDKNEQPGQQPQQEGSRENDGRGSSDHGTISMEALREAVGLARDNPNVFVRRPDGKPRRGGGEGEEPPIRPPPTECSYMAGGRGRGVLPPAEWCSGAHCQGAGNYRCANTYYPLEGNQGSRLLDMVVSDSDGEGEGGGENGDPGNPVGLFSRDEEKLRASPSEGRWAVTLNEVKAERKPSTCIDNGCIEQGKRMLVLWSARCAGTVRT</sequence>
<gene>
    <name evidence="2" type="ORF">Esi_0027_0166</name>
</gene>
<reference evidence="2 3" key="1">
    <citation type="journal article" date="2010" name="Nature">
        <title>The Ectocarpus genome and the independent evolution of multicellularity in brown algae.</title>
        <authorList>
            <person name="Cock J.M."/>
            <person name="Sterck L."/>
            <person name="Rouze P."/>
            <person name="Scornet D."/>
            <person name="Allen A.E."/>
            <person name="Amoutzias G."/>
            <person name="Anthouard V."/>
            <person name="Artiguenave F."/>
            <person name="Aury J.M."/>
            <person name="Badger J.H."/>
            <person name="Beszteri B."/>
            <person name="Billiau K."/>
            <person name="Bonnet E."/>
            <person name="Bothwell J.H."/>
            <person name="Bowler C."/>
            <person name="Boyen C."/>
            <person name="Brownlee C."/>
            <person name="Carrano C.J."/>
            <person name="Charrier B."/>
            <person name="Cho G.Y."/>
            <person name="Coelho S.M."/>
            <person name="Collen J."/>
            <person name="Corre E."/>
            <person name="Da Silva C."/>
            <person name="Delage L."/>
            <person name="Delaroque N."/>
            <person name="Dittami S.M."/>
            <person name="Doulbeau S."/>
            <person name="Elias M."/>
            <person name="Farnham G."/>
            <person name="Gachon C.M."/>
            <person name="Gschloessl B."/>
            <person name="Heesch S."/>
            <person name="Jabbari K."/>
            <person name="Jubin C."/>
            <person name="Kawai H."/>
            <person name="Kimura K."/>
            <person name="Kloareg B."/>
            <person name="Kupper F.C."/>
            <person name="Lang D."/>
            <person name="Le Bail A."/>
            <person name="Leblanc C."/>
            <person name="Lerouge P."/>
            <person name="Lohr M."/>
            <person name="Lopez P.J."/>
            <person name="Martens C."/>
            <person name="Maumus F."/>
            <person name="Michel G."/>
            <person name="Miranda-Saavedra D."/>
            <person name="Morales J."/>
            <person name="Moreau H."/>
            <person name="Motomura T."/>
            <person name="Nagasato C."/>
            <person name="Napoli C.A."/>
            <person name="Nelson D.R."/>
            <person name="Nyvall-Collen P."/>
            <person name="Peters A.F."/>
            <person name="Pommier C."/>
            <person name="Potin P."/>
            <person name="Poulain J."/>
            <person name="Quesneville H."/>
            <person name="Read B."/>
            <person name="Rensing S.A."/>
            <person name="Ritter A."/>
            <person name="Rousvoal S."/>
            <person name="Samanta M."/>
            <person name="Samson G."/>
            <person name="Schroeder D.C."/>
            <person name="Segurens B."/>
            <person name="Strittmatter M."/>
            <person name="Tonon T."/>
            <person name="Tregear J.W."/>
            <person name="Valentin K."/>
            <person name="von Dassow P."/>
            <person name="Yamagishi T."/>
            <person name="Van de Peer Y."/>
            <person name="Wincker P."/>
        </authorList>
    </citation>
    <scope>NUCLEOTIDE SEQUENCE [LARGE SCALE GENOMIC DNA]</scope>
    <source>
        <strain evidence="3">Ec32 / CCAP1310/4</strain>
    </source>
</reference>
<feature type="region of interest" description="Disordered" evidence="1">
    <location>
        <begin position="242"/>
        <end position="279"/>
    </location>
</feature>
<protein>
    <submittedName>
        <fullName evidence="2">Uncharacterized protein</fullName>
    </submittedName>
</protein>
<dbReference type="eggNOG" id="ENOG502SGK3">
    <property type="taxonomic scope" value="Eukaryota"/>
</dbReference>
<dbReference type="OrthoDB" id="544608at2759"/>
<dbReference type="EMBL" id="FN648453">
    <property type="protein sequence ID" value="CBJ26244.1"/>
    <property type="molecule type" value="Genomic_DNA"/>
</dbReference>
<dbReference type="EMBL" id="FN649734">
    <property type="protein sequence ID" value="CBJ26244.1"/>
    <property type="molecule type" value="Genomic_DNA"/>
</dbReference>
<evidence type="ECO:0000256" key="1">
    <source>
        <dbReference type="SAM" id="MobiDB-lite"/>
    </source>
</evidence>
<feature type="region of interest" description="Disordered" evidence="1">
    <location>
        <begin position="203"/>
        <end position="229"/>
    </location>
</feature>